<dbReference type="PANTHER" id="PTHR45496">
    <property type="entry name" value="CHAPERONE DNAJ-DOMAIN SUPERFAMILY PROTEIN"/>
    <property type="match status" value="1"/>
</dbReference>
<dbReference type="OrthoDB" id="977640at2759"/>
<name>A0A7J7DTP3_TRIWF</name>
<organism evidence="2 3">
    <name type="scientific">Tripterygium wilfordii</name>
    <name type="common">Thunder God vine</name>
    <dbReference type="NCBI Taxonomy" id="458696"/>
    <lineage>
        <taxon>Eukaryota</taxon>
        <taxon>Viridiplantae</taxon>
        <taxon>Streptophyta</taxon>
        <taxon>Embryophyta</taxon>
        <taxon>Tracheophyta</taxon>
        <taxon>Spermatophyta</taxon>
        <taxon>Magnoliopsida</taxon>
        <taxon>eudicotyledons</taxon>
        <taxon>Gunneridae</taxon>
        <taxon>Pentapetalae</taxon>
        <taxon>rosids</taxon>
        <taxon>fabids</taxon>
        <taxon>Celastrales</taxon>
        <taxon>Celastraceae</taxon>
        <taxon>Tripterygium</taxon>
    </lineage>
</organism>
<dbReference type="PANTHER" id="PTHR45496:SF12">
    <property type="entry name" value="J DOMAIN-CONTAINING PROTEIN"/>
    <property type="match status" value="1"/>
</dbReference>
<dbReference type="InParanoid" id="A0A7J7DTP3"/>
<dbReference type="AlphaFoldDB" id="A0A7J7DTP3"/>
<dbReference type="InterPro" id="IPR053052">
    <property type="entry name" value="Imprinting_Balance_Reg"/>
</dbReference>
<proteinExistence type="predicted"/>
<protein>
    <recommendedName>
        <fullName evidence="4">J domain-containing protein</fullName>
    </recommendedName>
</protein>
<evidence type="ECO:0008006" key="4">
    <source>
        <dbReference type="Google" id="ProtNLM"/>
    </source>
</evidence>
<evidence type="ECO:0000313" key="3">
    <source>
        <dbReference type="Proteomes" id="UP000593562"/>
    </source>
</evidence>
<dbReference type="Proteomes" id="UP000593562">
    <property type="component" value="Unassembled WGS sequence"/>
</dbReference>
<feature type="compositionally biased region" description="Basic residues" evidence="1">
    <location>
        <begin position="333"/>
        <end position="355"/>
    </location>
</feature>
<keyword evidence="3" id="KW-1185">Reference proteome</keyword>
<reference evidence="2 3" key="1">
    <citation type="journal article" date="2020" name="Nat. Commun.">
        <title>Genome of Tripterygium wilfordii and identification of cytochrome P450 involved in triptolide biosynthesis.</title>
        <authorList>
            <person name="Tu L."/>
            <person name="Su P."/>
            <person name="Zhang Z."/>
            <person name="Gao L."/>
            <person name="Wang J."/>
            <person name="Hu T."/>
            <person name="Zhou J."/>
            <person name="Zhang Y."/>
            <person name="Zhao Y."/>
            <person name="Liu Y."/>
            <person name="Song Y."/>
            <person name="Tong Y."/>
            <person name="Lu Y."/>
            <person name="Yang J."/>
            <person name="Xu C."/>
            <person name="Jia M."/>
            <person name="Peters R.J."/>
            <person name="Huang L."/>
            <person name="Gao W."/>
        </authorList>
    </citation>
    <scope>NUCLEOTIDE SEQUENCE [LARGE SCALE GENOMIC DNA]</scope>
    <source>
        <strain evidence="3">cv. XIE 37</strain>
        <tissue evidence="2">Leaf</tissue>
    </source>
</reference>
<evidence type="ECO:0000313" key="2">
    <source>
        <dbReference type="EMBL" id="KAF5749742.1"/>
    </source>
</evidence>
<gene>
    <name evidence="2" type="ORF">HS088_TW03G00067</name>
</gene>
<dbReference type="InterPro" id="IPR036869">
    <property type="entry name" value="J_dom_sf"/>
</dbReference>
<comment type="caution">
    <text evidence="2">The sequence shown here is derived from an EMBL/GenBank/DDBJ whole genome shotgun (WGS) entry which is preliminary data.</text>
</comment>
<accession>A0A7J7DTP3</accession>
<feature type="region of interest" description="Disordered" evidence="1">
    <location>
        <begin position="320"/>
        <end position="369"/>
    </location>
</feature>
<sequence length="369" mass="41489">MEQGTSRDGSEPATERFLRQAFQHLRLRDFSSARKYALLLQDSDATRPEPAHILSVADVMLAAERRLPNGSLDWYSILQLDQVRPDSHTQIAMQAQFGKLLSLLNPKENQFPFSQLALNHVCDAWSVLSNRAKKAQYDSEIENYIHKPQNSSQPGRECESSFWTVCPYCYHMYEYEKKYEECCLRCEQCRRAFHGVAVPPPPDSVLEEGNEGYYCGFGIFPLAYKNGDFSEKIENNVGGGDDGSLGDKKEDSCGGLKRSLDNLVEISDDSDDNGGNEENEKGDIYVNLTAKGLEEEAVKEMGEKVEENVGLGEMGCNVEESEESVLRNEGKRPMKRVKSVARNSKKMMGKGKKMHMNVGFGEAVEENNH</sequence>
<dbReference type="EMBL" id="JAAARO010000003">
    <property type="protein sequence ID" value="KAF5749742.1"/>
    <property type="molecule type" value="Genomic_DNA"/>
</dbReference>
<dbReference type="SUPFAM" id="SSF46565">
    <property type="entry name" value="Chaperone J-domain"/>
    <property type="match status" value="1"/>
</dbReference>
<dbReference type="Gene3D" id="1.10.287.110">
    <property type="entry name" value="DnaJ domain"/>
    <property type="match status" value="1"/>
</dbReference>
<evidence type="ECO:0000256" key="1">
    <source>
        <dbReference type="SAM" id="MobiDB-lite"/>
    </source>
</evidence>